<evidence type="ECO:0000256" key="8">
    <source>
        <dbReference type="PIRNR" id="PIRNR028784"/>
    </source>
</evidence>
<comment type="similarity">
    <text evidence="2 8">Belongs to the CPA3 antiporters (TC 2.A.63) subunit F family.</text>
</comment>
<evidence type="ECO:0000256" key="5">
    <source>
        <dbReference type="ARBA" id="ARBA00022692"/>
    </source>
</evidence>
<feature type="transmembrane region" description="Helical" evidence="9">
    <location>
        <begin position="37"/>
        <end position="56"/>
    </location>
</feature>
<reference evidence="10 13" key="1">
    <citation type="submission" date="2015-01" db="EMBL/GenBank/DDBJ databases">
        <title>Genome sequences of high lactate-tolerant strain Salinicoccus roseus W12 with industrial interest.</title>
        <authorList>
            <person name="Wang H."/>
            <person name="Yu B."/>
        </authorList>
    </citation>
    <scope>NUCLEOTIDE SEQUENCE [LARGE SCALE GENOMIC DNA]</scope>
    <source>
        <strain evidence="10 13">W12</strain>
    </source>
</reference>
<protein>
    <submittedName>
        <fullName evidence="10">Monovalent cation/H+ antiporter subunit F</fullName>
    </submittedName>
    <submittedName>
        <fullName evidence="11 12">Na(+)/H(+) antiporter subunit F</fullName>
    </submittedName>
</protein>
<evidence type="ECO:0000313" key="13">
    <source>
        <dbReference type="Proteomes" id="UP000031546"/>
    </source>
</evidence>
<comment type="subcellular location">
    <subcellularLocation>
        <location evidence="1 8">Cell membrane</location>
        <topology evidence="1 8">Multi-pass membrane protein</topology>
    </subcellularLocation>
</comment>
<dbReference type="Proteomes" id="UP000031546">
    <property type="component" value="Unassembled WGS sequence"/>
</dbReference>
<gene>
    <name evidence="12" type="ORF">CFN03_08075</name>
    <name evidence="11" type="ORF">F7P68_0003840</name>
    <name evidence="10" type="ORF">SN16_02525</name>
</gene>
<dbReference type="EMBL" id="NPEZ01000003">
    <property type="protein sequence ID" value="OZT77026.1"/>
    <property type="molecule type" value="Genomic_DNA"/>
</dbReference>
<keyword evidence="7 8" id="KW-0472">Membrane</keyword>
<dbReference type="NCBIfam" id="NF009248">
    <property type="entry name" value="PRK12600.1"/>
    <property type="match status" value="1"/>
</dbReference>
<proteinExistence type="inferred from homology"/>
<dbReference type="STRING" id="45670.SN16_02525"/>
<dbReference type="InterPro" id="IPR007208">
    <property type="entry name" value="MrpF/PhaF-like"/>
</dbReference>
<dbReference type="GO" id="GO:0015385">
    <property type="term" value="F:sodium:proton antiporter activity"/>
    <property type="evidence" value="ECO:0007669"/>
    <property type="project" value="TreeGrafter"/>
</dbReference>
<evidence type="ECO:0000313" key="15">
    <source>
        <dbReference type="Proteomes" id="UP000527860"/>
    </source>
</evidence>
<feature type="transmembrane region" description="Helical" evidence="9">
    <location>
        <begin position="6"/>
        <end position="25"/>
    </location>
</feature>
<evidence type="ECO:0000313" key="12">
    <source>
        <dbReference type="EMBL" id="OZT77026.1"/>
    </source>
</evidence>
<evidence type="ECO:0000313" key="10">
    <source>
        <dbReference type="EMBL" id="KIH71567.1"/>
    </source>
</evidence>
<evidence type="ECO:0000256" key="3">
    <source>
        <dbReference type="ARBA" id="ARBA00022448"/>
    </source>
</evidence>
<evidence type="ECO:0000256" key="7">
    <source>
        <dbReference type="ARBA" id="ARBA00023136"/>
    </source>
</evidence>
<dbReference type="GeneID" id="77844414"/>
<dbReference type="Proteomes" id="UP000216682">
    <property type="component" value="Unassembled WGS sequence"/>
</dbReference>
<reference evidence="11 15" key="5">
    <citation type="submission" date="2022-12" db="EMBL/GenBank/DDBJ databases">
        <title>Genome analysis and biological profiling of marine Salinicoccus roseus MOSEL-ME25.</title>
        <authorList>
            <person name="Mirza F.T."/>
            <person name="Xie Y."/>
            <person name="Shinwari Z.K."/>
        </authorList>
    </citation>
    <scope>NUCLEOTIDE SEQUENCE [LARGE SCALE GENOMIC DNA]</scope>
    <source>
        <strain evidence="11 15">MOSEL-ME25</strain>
    </source>
</reference>
<reference evidence="15" key="3">
    <citation type="submission" date="2020-04" db="EMBL/GenBank/DDBJ databases">
        <title>Genome analysis and biological profiling of marine Cellulosimicrobium funkei MOSEL-ME6.</title>
        <authorList>
            <person name="Tanveer F."/>
            <person name="Xie Y."/>
            <person name="Shinwari Z.K."/>
        </authorList>
    </citation>
    <scope>NUCLEOTIDE SEQUENCE [LARGE SCALE GENOMIC DNA]</scope>
    <source>
        <strain evidence="15">MOSEL-ME25</strain>
    </source>
</reference>
<dbReference type="AlphaFoldDB" id="A0A0C2E8B4"/>
<accession>A0A0C2E8B4</accession>
<evidence type="ECO:0000313" key="14">
    <source>
        <dbReference type="Proteomes" id="UP000216682"/>
    </source>
</evidence>
<reference evidence="11" key="4">
    <citation type="submission" date="2020-04" db="EMBL/GenBank/DDBJ databases">
        <authorList>
            <person name="Tanveer F."/>
            <person name="Xie Y."/>
            <person name="Shinwari Z.K."/>
        </authorList>
    </citation>
    <scope>NUCLEOTIDE SEQUENCE</scope>
    <source>
        <strain evidence="11">MOSEL-ME25</strain>
    </source>
</reference>
<evidence type="ECO:0000256" key="1">
    <source>
        <dbReference type="ARBA" id="ARBA00004651"/>
    </source>
</evidence>
<keyword evidence="4 8" id="KW-1003">Cell membrane</keyword>
<comment type="caution">
    <text evidence="10">The sequence shown here is derived from an EMBL/GenBank/DDBJ whole genome shotgun (WGS) entry which is preliminary data.</text>
</comment>
<dbReference type="Proteomes" id="UP000527860">
    <property type="component" value="Unassembled WGS sequence"/>
</dbReference>
<evidence type="ECO:0000256" key="6">
    <source>
        <dbReference type="ARBA" id="ARBA00022989"/>
    </source>
</evidence>
<dbReference type="GO" id="GO:0005886">
    <property type="term" value="C:plasma membrane"/>
    <property type="evidence" value="ECO:0007669"/>
    <property type="project" value="UniProtKB-SubCell"/>
</dbReference>
<name>A0A0C2E8B4_9STAP</name>
<keyword evidence="8" id="KW-0050">Antiport</keyword>
<dbReference type="EMBL" id="JABEVU030000001">
    <property type="protein sequence ID" value="MDB0579652.1"/>
    <property type="molecule type" value="Genomic_DNA"/>
</dbReference>
<dbReference type="RefSeq" id="WP_040105030.1">
    <property type="nucleotide sequence ID" value="NZ_BMCA01000001.1"/>
</dbReference>
<evidence type="ECO:0000256" key="9">
    <source>
        <dbReference type="SAM" id="Phobius"/>
    </source>
</evidence>
<dbReference type="PANTHER" id="PTHR34702:SF1">
    <property type="entry name" value="NA(+)_H(+) ANTIPORTER SUBUNIT F"/>
    <property type="match status" value="1"/>
</dbReference>
<evidence type="ECO:0000313" key="11">
    <source>
        <dbReference type="EMBL" id="MDB0579652.1"/>
    </source>
</evidence>
<dbReference type="EMBL" id="JXII01000002">
    <property type="protein sequence ID" value="KIH71567.1"/>
    <property type="molecule type" value="Genomic_DNA"/>
</dbReference>
<dbReference type="PANTHER" id="PTHR34702">
    <property type="entry name" value="NA(+)/H(+) ANTIPORTER SUBUNIT F1"/>
    <property type="match status" value="1"/>
</dbReference>
<dbReference type="Pfam" id="PF04066">
    <property type="entry name" value="MrpF_PhaF"/>
    <property type="match status" value="1"/>
</dbReference>
<sequence length="99" mass="11064">MNTFLDIVIILSIIILAFSMVGMVYRMVKGPSLHDKIMALDAFGVMLMAMIALIAMTLHTTYLLVVILLIGILAYIATIAFAKYLEKGVIFENDRDHNE</sequence>
<keyword evidence="8" id="KW-0406">Ion transport</keyword>
<keyword evidence="5 9" id="KW-0812">Transmembrane</keyword>
<evidence type="ECO:0000256" key="4">
    <source>
        <dbReference type="ARBA" id="ARBA00022475"/>
    </source>
</evidence>
<evidence type="ECO:0000256" key="2">
    <source>
        <dbReference type="ARBA" id="ARBA00009212"/>
    </source>
</evidence>
<feature type="transmembrane region" description="Helical" evidence="9">
    <location>
        <begin position="62"/>
        <end position="85"/>
    </location>
</feature>
<dbReference type="PIRSF" id="PIRSF028784">
    <property type="entry name" value="MrpF"/>
    <property type="match status" value="1"/>
</dbReference>
<keyword evidence="3 8" id="KW-0813">Transport</keyword>
<keyword evidence="6 9" id="KW-1133">Transmembrane helix</keyword>
<organism evidence="10 13">
    <name type="scientific">Salinicoccus roseus</name>
    <dbReference type="NCBI Taxonomy" id="45670"/>
    <lineage>
        <taxon>Bacteria</taxon>
        <taxon>Bacillati</taxon>
        <taxon>Bacillota</taxon>
        <taxon>Bacilli</taxon>
        <taxon>Bacillales</taxon>
        <taxon>Staphylococcaceae</taxon>
        <taxon>Salinicoccus</taxon>
    </lineage>
</organism>
<keyword evidence="15" id="KW-1185">Reference proteome</keyword>
<reference evidence="12 14" key="2">
    <citation type="submission" date="2017-07" db="EMBL/GenBank/DDBJ databases">
        <title>Shotgun whole genome sequences of three halophilic bacterial isolates.</title>
        <authorList>
            <person name="Pozzo T."/>
            <person name="Higdon S.M."/>
            <person name="Quillaguaman J."/>
        </authorList>
    </citation>
    <scope>NUCLEOTIDE SEQUENCE [LARGE SCALE GENOMIC DNA]</scope>
    <source>
        <strain evidence="12 14">BU-1</strain>
    </source>
</reference>